<dbReference type="Pfam" id="PF01490">
    <property type="entry name" value="Aa_trans"/>
    <property type="match status" value="1"/>
</dbReference>
<evidence type="ECO:0000256" key="7">
    <source>
        <dbReference type="SAM" id="Phobius"/>
    </source>
</evidence>
<feature type="compositionally biased region" description="Polar residues" evidence="6">
    <location>
        <begin position="414"/>
        <end position="424"/>
    </location>
</feature>
<evidence type="ECO:0000256" key="3">
    <source>
        <dbReference type="ARBA" id="ARBA00022970"/>
    </source>
</evidence>
<evidence type="ECO:0000256" key="6">
    <source>
        <dbReference type="SAM" id="MobiDB-lite"/>
    </source>
</evidence>
<keyword evidence="4 7" id="KW-1133">Transmembrane helix</keyword>
<accession>A0A1D1ZUR5</accession>
<reference evidence="9" key="1">
    <citation type="submission" date="2015-08" db="EMBL/GenBank/DDBJ databases">
        <authorList>
            <person name="Babu N.S."/>
            <person name="Beckwith C.J."/>
            <person name="Beseler K.G."/>
            <person name="Brison A."/>
            <person name="Carone J.V."/>
            <person name="Caskin T.P."/>
            <person name="Diamond M."/>
            <person name="Durham M.E."/>
            <person name="Foxe J.M."/>
            <person name="Go M."/>
            <person name="Henderson B.A."/>
            <person name="Jones I.B."/>
            <person name="McGettigan J.A."/>
            <person name="Micheletti S.J."/>
            <person name="Nasrallah M.E."/>
            <person name="Ortiz D."/>
            <person name="Piller C.R."/>
            <person name="Privatt S.R."/>
            <person name="Schneider S.L."/>
            <person name="Sharp S."/>
            <person name="Smith T.C."/>
            <person name="Stanton J.D."/>
            <person name="Ullery H.E."/>
            <person name="Wilson R.J."/>
            <person name="Serrano M.G."/>
            <person name="Buck G."/>
            <person name="Lee V."/>
            <person name="Wang Y."/>
            <person name="Carvalho R."/>
            <person name="Voegtly L."/>
            <person name="Shi R."/>
            <person name="Duckworth R."/>
            <person name="Johnson A."/>
            <person name="Loviza R."/>
            <person name="Walstead R."/>
            <person name="Shah Z."/>
            <person name="Kiflezghi M."/>
            <person name="Wade K."/>
            <person name="Ball S.L."/>
            <person name="Bradley K.W."/>
            <person name="Asai D.J."/>
            <person name="Bowman C.A."/>
            <person name="Russell D.A."/>
            <person name="Pope W.H."/>
            <person name="Jacobs-Sera D."/>
            <person name="Hendrix R.W."/>
            <person name="Hatfull G.F."/>
        </authorList>
    </citation>
    <scope>NUCLEOTIDE SEQUENCE</scope>
</reference>
<evidence type="ECO:0000313" key="9">
    <source>
        <dbReference type="EMBL" id="JAT70617.1"/>
    </source>
</evidence>
<feature type="transmembrane region" description="Helical" evidence="7">
    <location>
        <begin position="336"/>
        <end position="357"/>
    </location>
</feature>
<protein>
    <recommendedName>
        <fullName evidence="8">Amino acid transporter transmembrane domain-containing protein</fullName>
    </recommendedName>
</protein>
<feature type="transmembrane region" description="Helical" evidence="7">
    <location>
        <begin position="139"/>
        <end position="162"/>
    </location>
</feature>
<dbReference type="PANTHER" id="PTHR22950:SF685">
    <property type="entry name" value="AMINO ACID TRANSPORTER PROTEIN"/>
    <property type="match status" value="1"/>
</dbReference>
<feature type="transmembrane region" description="Helical" evidence="7">
    <location>
        <begin position="294"/>
        <end position="315"/>
    </location>
</feature>
<feature type="domain" description="Amino acid transporter transmembrane" evidence="8">
    <location>
        <begin position="25"/>
        <end position="381"/>
    </location>
</feature>
<evidence type="ECO:0000256" key="4">
    <source>
        <dbReference type="ARBA" id="ARBA00022989"/>
    </source>
</evidence>
<keyword evidence="3" id="KW-0029">Amino-acid transport</keyword>
<dbReference type="GO" id="GO:0015179">
    <property type="term" value="F:L-amino acid transmembrane transporter activity"/>
    <property type="evidence" value="ECO:0007669"/>
    <property type="project" value="TreeGrafter"/>
</dbReference>
<keyword evidence="5 7" id="KW-0472">Membrane</keyword>
<dbReference type="PANTHER" id="PTHR22950">
    <property type="entry name" value="AMINO ACID TRANSPORTER"/>
    <property type="match status" value="1"/>
</dbReference>
<name>A0A1D1ZUR5_AUXPR</name>
<sequence>MDEVTIPLLTSVSGSIPDLEPVREGATFTQTLFNVINIFVGLGLLSTPYAYRAGGYIAGVALLLLSSLFCLSGHLIVAAFQYLPVDAPRSFPQLGKHALGIHGRKVVAVVAFLELFGGACMALLVTWQQLLILLDNHGLLALSPVHTAVALSLLWLVPMLSVGGFSRLAILSKLGMLSVCIVVTVVYSLLVLDPSRDDLPQPPPGHALARWTLPQAVGIFAVSLSGHSTLPALRAGMAAPSRFPALLTAAFCVMALLYGTVGAMGYWYYGSTTSALITTDISRAGPWTDTAMDKLLACLLLVNCSTKYPALVLVLQDLIIGMFPSKVATQGQLRPAVLATLRMLLCAASVGLSYAALDSIACVMSLVGGVASLSCSLLMPSGFFGGGPGLDSGGESEAGVGHAMVFSCAQAASRPSHTAPSAGQETHAPPTALNRHSPVLREAGVGGAGRRTARGPAGAAGSGLRAHGVHHQPERGPAAGTAGQEHGRLNPACLQGEGRGEGTPPSGPFSECPPIV</sequence>
<dbReference type="AlphaFoldDB" id="A0A1D1ZUR5"/>
<feature type="transmembrane region" description="Helical" evidence="7">
    <location>
        <begin position="245"/>
        <end position="269"/>
    </location>
</feature>
<evidence type="ECO:0000256" key="5">
    <source>
        <dbReference type="ARBA" id="ARBA00023136"/>
    </source>
</evidence>
<feature type="transmembrane region" description="Helical" evidence="7">
    <location>
        <begin position="363"/>
        <end position="384"/>
    </location>
</feature>
<proteinExistence type="predicted"/>
<evidence type="ECO:0000256" key="1">
    <source>
        <dbReference type="ARBA" id="ARBA00004141"/>
    </source>
</evidence>
<organism evidence="9">
    <name type="scientific">Auxenochlorella protothecoides</name>
    <name type="common">Green microalga</name>
    <name type="synonym">Chlorella protothecoides</name>
    <dbReference type="NCBI Taxonomy" id="3075"/>
    <lineage>
        <taxon>Eukaryota</taxon>
        <taxon>Viridiplantae</taxon>
        <taxon>Chlorophyta</taxon>
        <taxon>core chlorophytes</taxon>
        <taxon>Trebouxiophyceae</taxon>
        <taxon>Chlorellales</taxon>
        <taxon>Chlorellaceae</taxon>
        <taxon>Auxenochlorella</taxon>
    </lineage>
</organism>
<feature type="transmembrane region" description="Helical" evidence="7">
    <location>
        <begin position="32"/>
        <end position="51"/>
    </location>
</feature>
<dbReference type="EMBL" id="GDKF01008005">
    <property type="protein sequence ID" value="JAT70617.1"/>
    <property type="molecule type" value="Transcribed_RNA"/>
</dbReference>
<dbReference type="InterPro" id="IPR013057">
    <property type="entry name" value="AA_transpt_TM"/>
</dbReference>
<feature type="transmembrane region" description="Helical" evidence="7">
    <location>
        <begin position="106"/>
        <end position="127"/>
    </location>
</feature>
<comment type="subcellular location">
    <subcellularLocation>
        <location evidence="1">Membrane</location>
        <topology evidence="1">Multi-pass membrane protein</topology>
    </subcellularLocation>
</comment>
<evidence type="ECO:0000256" key="2">
    <source>
        <dbReference type="ARBA" id="ARBA00022692"/>
    </source>
</evidence>
<feature type="transmembrane region" description="Helical" evidence="7">
    <location>
        <begin position="174"/>
        <end position="192"/>
    </location>
</feature>
<keyword evidence="3" id="KW-0813">Transport</keyword>
<keyword evidence="2 7" id="KW-0812">Transmembrane</keyword>
<feature type="region of interest" description="Disordered" evidence="6">
    <location>
        <begin position="414"/>
        <end position="516"/>
    </location>
</feature>
<dbReference type="GO" id="GO:0005774">
    <property type="term" value="C:vacuolar membrane"/>
    <property type="evidence" value="ECO:0007669"/>
    <property type="project" value="TreeGrafter"/>
</dbReference>
<feature type="compositionally biased region" description="Low complexity" evidence="6">
    <location>
        <begin position="454"/>
        <end position="466"/>
    </location>
</feature>
<evidence type="ECO:0000259" key="8">
    <source>
        <dbReference type="Pfam" id="PF01490"/>
    </source>
</evidence>
<feature type="transmembrane region" description="Helical" evidence="7">
    <location>
        <begin position="57"/>
        <end position="85"/>
    </location>
</feature>
<gene>
    <name evidence="9" type="ORF">g.39504</name>
</gene>